<feature type="region of interest" description="Disordered" evidence="1">
    <location>
        <begin position="345"/>
        <end position="369"/>
    </location>
</feature>
<comment type="caution">
    <text evidence="2">The sequence shown here is derived from an EMBL/GenBank/DDBJ whole genome shotgun (WGS) entry which is preliminary data.</text>
</comment>
<dbReference type="AlphaFoldDB" id="A0A4Y7TKR4"/>
<dbReference type="EMBL" id="QPFP01000009">
    <property type="protein sequence ID" value="TEB34777.1"/>
    <property type="molecule type" value="Genomic_DNA"/>
</dbReference>
<evidence type="ECO:0000313" key="3">
    <source>
        <dbReference type="Proteomes" id="UP000298030"/>
    </source>
</evidence>
<feature type="region of interest" description="Disordered" evidence="1">
    <location>
        <begin position="233"/>
        <end position="258"/>
    </location>
</feature>
<dbReference type="OrthoDB" id="3070011at2759"/>
<accession>A0A4Y7TKR4</accession>
<evidence type="ECO:0000313" key="2">
    <source>
        <dbReference type="EMBL" id="TEB34777.1"/>
    </source>
</evidence>
<reference evidence="2 3" key="1">
    <citation type="journal article" date="2019" name="Nat. Ecol. Evol.">
        <title>Megaphylogeny resolves global patterns of mushroom evolution.</title>
        <authorList>
            <person name="Varga T."/>
            <person name="Krizsan K."/>
            <person name="Foldi C."/>
            <person name="Dima B."/>
            <person name="Sanchez-Garcia M."/>
            <person name="Sanchez-Ramirez S."/>
            <person name="Szollosi G.J."/>
            <person name="Szarkandi J.G."/>
            <person name="Papp V."/>
            <person name="Albert L."/>
            <person name="Andreopoulos W."/>
            <person name="Angelini C."/>
            <person name="Antonin V."/>
            <person name="Barry K.W."/>
            <person name="Bougher N.L."/>
            <person name="Buchanan P."/>
            <person name="Buyck B."/>
            <person name="Bense V."/>
            <person name="Catcheside P."/>
            <person name="Chovatia M."/>
            <person name="Cooper J."/>
            <person name="Damon W."/>
            <person name="Desjardin D."/>
            <person name="Finy P."/>
            <person name="Geml J."/>
            <person name="Haridas S."/>
            <person name="Hughes K."/>
            <person name="Justo A."/>
            <person name="Karasinski D."/>
            <person name="Kautmanova I."/>
            <person name="Kiss B."/>
            <person name="Kocsube S."/>
            <person name="Kotiranta H."/>
            <person name="LaButti K.M."/>
            <person name="Lechner B.E."/>
            <person name="Liimatainen K."/>
            <person name="Lipzen A."/>
            <person name="Lukacs Z."/>
            <person name="Mihaltcheva S."/>
            <person name="Morgado L.N."/>
            <person name="Niskanen T."/>
            <person name="Noordeloos M.E."/>
            <person name="Ohm R.A."/>
            <person name="Ortiz-Santana B."/>
            <person name="Ovrebo C."/>
            <person name="Racz N."/>
            <person name="Riley R."/>
            <person name="Savchenko A."/>
            <person name="Shiryaev A."/>
            <person name="Soop K."/>
            <person name="Spirin V."/>
            <person name="Szebenyi C."/>
            <person name="Tomsovsky M."/>
            <person name="Tulloss R.E."/>
            <person name="Uehling J."/>
            <person name="Grigoriev I.V."/>
            <person name="Vagvolgyi C."/>
            <person name="Papp T."/>
            <person name="Martin F.M."/>
            <person name="Miettinen O."/>
            <person name="Hibbett D.S."/>
            <person name="Nagy L.G."/>
        </authorList>
    </citation>
    <scope>NUCLEOTIDE SEQUENCE [LARGE SCALE GENOMIC DNA]</scope>
    <source>
        <strain evidence="2 3">FP101781</strain>
    </source>
</reference>
<feature type="region of interest" description="Disordered" evidence="1">
    <location>
        <begin position="196"/>
        <end position="215"/>
    </location>
</feature>
<gene>
    <name evidence="2" type="ORF">FA13DRAFT_1729432</name>
</gene>
<feature type="compositionally biased region" description="Basic residues" evidence="1">
    <location>
        <begin position="399"/>
        <end position="410"/>
    </location>
</feature>
<organism evidence="2 3">
    <name type="scientific">Coprinellus micaceus</name>
    <name type="common">Glistening ink-cap mushroom</name>
    <name type="synonym">Coprinus micaceus</name>
    <dbReference type="NCBI Taxonomy" id="71717"/>
    <lineage>
        <taxon>Eukaryota</taxon>
        <taxon>Fungi</taxon>
        <taxon>Dikarya</taxon>
        <taxon>Basidiomycota</taxon>
        <taxon>Agaricomycotina</taxon>
        <taxon>Agaricomycetes</taxon>
        <taxon>Agaricomycetidae</taxon>
        <taxon>Agaricales</taxon>
        <taxon>Agaricineae</taxon>
        <taxon>Psathyrellaceae</taxon>
        <taxon>Coprinellus</taxon>
    </lineage>
</organism>
<evidence type="ECO:0000256" key="1">
    <source>
        <dbReference type="SAM" id="MobiDB-lite"/>
    </source>
</evidence>
<feature type="region of interest" description="Disordered" evidence="1">
    <location>
        <begin position="430"/>
        <end position="449"/>
    </location>
</feature>
<proteinExistence type="predicted"/>
<keyword evidence="3" id="KW-1185">Reference proteome</keyword>
<name>A0A4Y7TKR4_COPMI</name>
<sequence length="449" mass="50036">MPRGIVRKRKRSAVDPCLGYYSEKGSLSPAQTQTIGASLHKDPHLTNIEGPVESTLDQALQAPADGPSIFHDNKTSNAPEISAYISVESFLRRRVRPSIHHEEPRIGVEKLAVLRTRRTGYGLGHVEEGSPLISAAPKFSPIEFEVSPLRPKSAVDWAFDIKVPNSTGTLLEQSDYDELQSDRDSIPGIAVLECHSEAEESGSPSSQRGKDTLRLRSRNVHRQWIMDDLEHSEAYSSDSGSERKGPQTRAPHPKRAKKVKFKSLSSRLFEACVATHGNPMDSLVVPHLNQTNSTEALTRDGEVHAQRNPLPFNPIDMSNKTPGYGLSTASKKHILVDPRRSEPFRTARFGHPMKPRRQSASQAGDPAIRSPPIVYKALSNWKPKLDENYFQETPSQKPIRGRGKRGRRKEGKNTPEIAYPPLEFVPLSEAQLNRKNRNGHRVPLGNRRA</sequence>
<dbReference type="Proteomes" id="UP000298030">
    <property type="component" value="Unassembled WGS sequence"/>
</dbReference>
<protein>
    <submittedName>
        <fullName evidence="2">Uncharacterized protein</fullName>
    </submittedName>
</protein>
<feature type="region of interest" description="Disordered" evidence="1">
    <location>
        <begin position="386"/>
        <end position="419"/>
    </location>
</feature>